<organism evidence="1 2">
    <name type="scientific">Anabaena lutea FACHB-196</name>
    <dbReference type="NCBI Taxonomy" id="2692881"/>
    <lineage>
        <taxon>Bacteria</taxon>
        <taxon>Bacillati</taxon>
        <taxon>Cyanobacteriota</taxon>
        <taxon>Cyanophyceae</taxon>
        <taxon>Nostocales</taxon>
        <taxon>Nostocaceae</taxon>
        <taxon>Anabaena</taxon>
    </lineage>
</organism>
<comment type="caution">
    <text evidence="1">The sequence shown here is derived from an EMBL/GenBank/DDBJ whole genome shotgun (WGS) entry which is preliminary data.</text>
</comment>
<accession>A0ABR8FJS4</accession>
<proteinExistence type="predicted"/>
<dbReference type="Proteomes" id="UP000640531">
    <property type="component" value="Unassembled WGS sequence"/>
</dbReference>
<evidence type="ECO:0000313" key="2">
    <source>
        <dbReference type="Proteomes" id="UP000640531"/>
    </source>
</evidence>
<reference evidence="1 2" key="1">
    <citation type="journal article" date="2020" name="ISME J.">
        <title>Comparative genomics reveals insights into cyanobacterial evolution and habitat adaptation.</title>
        <authorList>
            <person name="Chen M.Y."/>
            <person name="Teng W.K."/>
            <person name="Zhao L."/>
            <person name="Hu C.X."/>
            <person name="Zhou Y.K."/>
            <person name="Han B.P."/>
            <person name="Song L.R."/>
            <person name="Shu W.S."/>
        </authorList>
    </citation>
    <scope>NUCLEOTIDE SEQUENCE [LARGE SCALE GENOMIC DNA]</scope>
    <source>
        <strain evidence="1 2">FACHB-196</strain>
    </source>
</reference>
<sequence length="52" mass="5850">MSTTGYAYAFPISPMRSPFSSQKRDVYDGLCLRISYFLKAIAIKSIGDRPKT</sequence>
<protein>
    <submittedName>
        <fullName evidence="1">Uncharacterized protein</fullName>
    </submittedName>
</protein>
<gene>
    <name evidence="1" type="ORF">H6G59_18470</name>
</gene>
<name>A0ABR8FJS4_9NOST</name>
<dbReference type="EMBL" id="JACJST010000018">
    <property type="protein sequence ID" value="MBD2569843.1"/>
    <property type="molecule type" value="Genomic_DNA"/>
</dbReference>
<evidence type="ECO:0000313" key="1">
    <source>
        <dbReference type="EMBL" id="MBD2569843.1"/>
    </source>
</evidence>
<keyword evidence="2" id="KW-1185">Reference proteome</keyword>
<dbReference type="RefSeq" id="WP_190717010.1">
    <property type="nucleotide sequence ID" value="NZ_JACJST010000018.1"/>
</dbReference>